<reference evidence="1" key="2">
    <citation type="submission" date="2020-10" db="EMBL/GenBank/DDBJ databases">
        <authorList>
            <person name="Cooper E.A."/>
            <person name="Brenton Z.W."/>
            <person name="Flinn B.S."/>
            <person name="Jenkins J."/>
            <person name="Shu S."/>
            <person name="Flowers D."/>
            <person name="Luo F."/>
            <person name="Wang Y."/>
            <person name="Xia P."/>
            <person name="Barry K."/>
            <person name="Daum C."/>
            <person name="Lipzen A."/>
            <person name="Yoshinaga Y."/>
            <person name="Schmutz J."/>
            <person name="Saski C."/>
            <person name="Vermerris W."/>
            <person name="Kresovich S."/>
        </authorList>
    </citation>
    <scope>NUCLEOTIDE SEQUENCE</scope>
</reference>
<organism evidence="1 2">
    <name type="scientific">Sorghum bicolor</name>
    <name type="common">Sorghum</name>
    <name type="synonym">Sorghum vulgare</name>
    <dbReference type="NCBI Taxonomy" id="4558"/>
    <lineage>
        <taxon>Eukaryota</taxon>
        <taxon>Viridiplantae</taxon>
        <taxon>Streptophyta</taxon>
        <taxon>Embryophyta</taxon>
        <taxon>Tracheophyta</taxon>
        <taxon>Spermatophyta</taxon>
        <taxon>Magnoliopsida</taxon>
        <taxon>Liliopsida</taxon>
        <taxon>Poales</taxon>
        <taxon>Poaceae</taxon>
        <taxon>PACMAD clade</taxon>
        <taxon>Panicoideae</taxon>
        <taxon>Andropogonodae</taxon>
        <taxon>Andropogoneae</taxon>
        <taxon>Sorghinae</taxon>
        <taxon>Sorghum</taxon>
    </lineage>
</organism>
<evidence type="ECO:0000313" key="2">
    <source>
        <dbReference type="Proteomes" id="UP000807115"/>
    </source>
</evidence>
<dbReference type="EMBL" id="CM027689">
    <property type="protein sequence ID" value="KAG0513718.1"/>
    <property type="molecule type" value="Genomic_DNA"/>
</dbReference>
<accession>A0A921U0L0</accession>
<feature type="non-terminal residue" evidence="1">
    <location>
        <position position="1"/>
    </location>
</feature>
<evidence type="ECO:0008006" key="3">
    <source>
        <dbReference type="Google" id="ProtNLM"/>
    </source>
</evidence>
<dbReference type="AlphaFoldDB" id="A0A921U0L0"/>
<sequence length="102" mass="11332">VAILRLASSFSRLPPPVLLLFPCAHRSFSPTLAACPLSRRRTLLLFSSFGIRPLSCYRGASFVAMAAAPPVAKKVPHQLVEHGDIHVDNYYWLRDDSRSDPD</sequence>
<comment type="caution">
    <text evidence="1">The sequence shown here is derived from an EMBL/GenBank/DDBJ whole genome shotgun (WGS) entry which is preliminary data.</text>
</comment>
<reference evidence="1" key="1">
    <citation type="journal article" date="2019" name="BMC Genomics">
        <title>A new reference genome for Sorghum bicolor reveals high levels of sequence similarity between sweet and grain genotypes: implications for the genetics of sugar metabolism.</title>
        <authorList>
            <person name="Cooper E.A."/>
            <person name="Brenton Z.W."/>
            <person name="Flinn B.S."/>
            <person name="Jenkins J."/>
            <person name="Shu S."/>
            <person name="Flowers D."/>
            <person name="Luo F."/>
            <person name="Wang Y."/>
            <person name="Xia P."/>
            <person name="Barry K."/>
            <person name="Daum C."/>
            <person name="Lipzen A."/>
            <person name="Yoshinaga Y."/>
            <person name="Schmutz J."/>
            <person name="Saski C."/>
            <person name="Vermerris W."/>
            <person name="Kresovich S."/>
        </authorList>
    </citation>
    <scope>NUCLEOTIDE SEQUENCE</scope>
</reference>
<evidence type="ECO:0000313" key="1">
    <source>
        <dbReference type="EMBL" id="KAG0513718.1"/>
    </source>
</evidence>
<proteinExistence type="predicted"/>
<protein>
    <recommendedName>
        <fullName evidence="3">Peptidase S9A N-terminal domain-containing protein</fullName>
    </recommendedName>
</protein>
<gene>
    <name evidence="1" type="ORF">BDA96_10G126400</name>
</gene>
<feature type="non-terminal residue" evidence="1">
    <location>
        <position position="102"/>
    </location>
</feature>
<name>A0A921U0L0_SORBI</name>
<dbReference type="Proteomes" id="UP000807115">
    <property type="component" value="Chromosome 10"/>
</dbReference>
<dbReference type="SUPFAM" id="SSF50993">
    <property type="entry name" value="Peptidase/esterase 'gauge' domain"/>
    <property type="match status" value="1"/>
</dbReference>